<comment type="caution">
    <text evidence="5">The sequence shown here is derived from an EMBL/GenBank/DDBJ whole genome shotgun (WGS) entry which is preliminary data.</text>
</comment>
<keyword evidence="6" id="KW-1185">Reference proteome</keyword>
<dbReference type="PANTHER" id="PTHR47470">
    <property type="entry name" value="CHOLESTEROL OXIDASE"/>
    <property type="match status" value="1"/>
</dbReference>
<organism evidence="5 6">
    <name type="scientific">Gigaspora margarita</name>
    <dbReference type="NCBI Taxonomy" id="4874"/>
    <lineage>
        <taxon>Eukaryota</taxon>
        <taxon>Fungi</taxon>
        <taxon>Fungi incertae sedis</taxon>
        <taxon>Mucoromycota</taxon>
        <taxon>Glomeromycotina</taxon>
        <taxon>Glomeromycetes</taxon>
        <taxon>Diversisporales</taxon>
        <taxon>Gigasporaceae</taxon>
        <taxon>Gigaspora</taxon>
    </lineage>
</organism>
<comment type="cofactor">
    <cofactor evidence="1">
        <name>FAD</name>
        <dbReference type="ChEBI" id="CHEBI:57692"/>
    </cofactor>
</comment>
<dbReference type="InterPro" id="IPR052542">
    <property type="entry name" value="Cholesterol_Oxidase"/>
</dbReference>
<keyword evidence="2" id="KW-0285">Flavoprotein</keyword>
<gene>
    <name evidence="5" type="ORF">GMARGA_LOCUS37001</name>
</gene>
<protein>
    <submittedName>
        <fullName evidence="5">40805_t:CDS:1</fullName>
    </submittedName>
</protein>
<sequence length="108" mass="11854">AKIMRKIASSVSNYKGAIEITQTYLIMSQDDNTGYLELCDDRLNIEYDGAGLTKTVKDLNDILKDATNKINGTYIPSPIWSKRALGNSLITVHPIGGCNIVKDGYTDV</sequence>
<evidence type="ECO:0000313" key="5">
    <source>
        <dbReference type="EMBL" id="CAG8844266.1"/>
    </source>
</evidence>
<evidence type="ECO:0000256" key="3">
    <source>
        <dbReference type="ARBA" id="ARBA00022827"/>
    </source>
</evidence>
<dbReference type="PANTHER" id="PTHR47470:SF1">
    <property type="entry name" value="FAD-DEPENDENT OXIDOREDUCTASE 2 FAD BINDING DOMAIN-CONTAINING PROTEIN"/>
    <property type="match status" value="1"/>
</dbReference>
<keyword evidence="4" id="KW-0560">Oxidoreductase</keyword>
<evidence type="ECO:0000256" key="4">
    <source>
        <dbReference type="ARBA" id="ARBA00023002"/>
    </source>
</evidence>
<accession>A0ABN7WZL9</accession>
<proteinExistence type="predicted"/>
<feature type="non-terminal residue" evidence="5">
    <location>
        <position position="1"/>
    </location>
</feature>
<dbReference type="EMBL" id="CAJVQB010075274">
    <property type="protein sequence ID" value="CAG8844266.1"/>
    <property type="molecule type" value="Genomic_DNA"/>
</dbReference>
<evidence type="ECO:0000313" key="6">
    <source>
        <dbReference type="Proteomes" id="UP000789901"/>
    </source>
</evidence>
<evidence type="ECO:0000256" key="1">
    <source>
        <dbReference type="ARBA" id="ARBA00001974"/>
    </source>
</evidence>
<reference evidence="5 6" key="1">
    <citation type="submission" date="2021-06" db="EMBL/GenBank/DDBJ databases">
        <authorList>
            <person name="Kallberg Y."/>
            <person name="Tangrot J."/>
            <person name="Rosling A."/>
        </authorList>
    </citation>
    <scope>NUCLEOTIDE SEQUENCE [LARGE SCALE GENOMIC DNA]</scope>
    <source>
        <strain evidence="5 6">120-4 pot B 10/14</strain>
    </source>
</reference>
<keyword evidence="3" id="KW-0274">FAD</keyword>
<feature type="non-terminal residue" evidence="5">
    <location>
        <position position="108"/>
    </location>
</feature>
<evidence type="ECO:0000256" key="2">
    <source>
        <dbReference type="ARBA" id="ARBA00022630"/>
    </source>
</evidence>
<dbReference type="Proteomes" id="UP000789901">
    <property type="component" value="Unassembled WGS sequence"/>
</dbReference>
<name>A0ABN7WZL9_GIGMA</name>